<keyword evidence="2" id="KW-1185">Reference proteome</keyword>
<protein>
    <submittedName>
        <fullName evidence="1">Uncharacterized protein</fullName>
    </submittedName>
</protein>
<comment type="caution">
    <text evidence="1">The sequence shown here is derived from an EMBL/GenBank/DDBJ whole genome shotgun (WGS) entry which is preliminary data.</text>
</comment>
<dbReference type="EMBL" id="CM046391">
    <property type="protein sequence ID" value="KAI8560995.1"/>
    <property type="molecule type" value="Genomic_DNA"/>
</dbReference>
<dbReference type="Proteomes" id="UP001062846">
    <property type="component" value="Chromosome 4"/>
</dbReference>
<gene>
    <name evidence="1" type="ORF">RHMOL_Rhmol04G0300500</name>
</gene>
<name>A0ACC0P661_RHOML</name>
<sequence length="176" mass="19730">MEYMKHVTNLGNTLFELLSEVLGLNHDHLNALECGRDHTLLCHCYPACPEPELTLGADKHSDPTFLTVLLQNQLGGLQVMHKNQWIDVQPISEGLMISNDKFKSVDHRVVASLGGPRISVACFSVGVVSPPTPYGPIEELISVENPRLYKDFLVSDYFAKFFSRALDKSRVDDYKI</sequence>
<accession>A0ACC0P661</accession>
<proteinExistence type="predicted"/>
<organism evidence="1 2">
    <name type="scientific">Rhododendron molle</name>
    <name type="common">Chinese azalea</name>
    <name type="synonym">Azalea mollis</name>
    <dbReference type="NCBI Taxonomy" id="49168"/>
    <lineage>
        <taxon>Eukaryota</taxon>
        <taxon>Viridiplantae</taxon>
        <taxon>Streptophyta</taxon>
        <taxon>Embryophyta</taxon>
        <taxon>Tracheophyta</taxon>
        <taxon>Spermatophyta</taxon>
        <taxon>Magnoliopsida</taxon>
        <taxon>eudicotyledons</taxon>
        <taxon>Gunneridae</taxon>
        <taxon>Pentapetalae</taxon>
        <taxon>asterids</taxon>
        <taxon>Ericales</taxon>
        <taxon>Ericaceae</taxon>
        <taxon>Ericoideae</taxon>
        <taxon>Rhodoreae</taxon>
        <taxon>Rhododendron</taxon>
    </lineage>
</organism>
<evidence type="ECO:0000313" key="1">
    <source>
        <dbReference type="EMBL" id="KAI8560995.1"/>
    </source>
</evidence>
<evidence type="ECO:0000313" key="2">
    <source>
        <dbReference type="Proteomes" id="UP001062846"/>
    </source>
</evidence>
<reference evidence="1" key="1">
    <citation type="submission" date="2022-02" db="EMBL/GenBank/DDBJ databases">
        <title>Plant Genome Project.</title>
        <authorList>
            <person name="Zhang R.-G."/>
        </authorList>
    </citation>
    <scope>NUCLEOTIDE SEQUENCE</scope>
    <source>
        <strain evidence="1">AT1</strain>
    </source>
</reference>